<dbReference type="InterPro" id="IPR051198">
    <property type="entry name" value="BchE-like"/>
</dbReference>
<keyword evidence="2" id="KW-0949">S-adenosyl-L-methionine</keyword>
<comment type="cofactor">
    <cofactor evidence="1">
        <name>[4Fe-4S] cluster</name>
        <dbReference type="ChEBI" id="CHEBI:49883"/>
    </cofactor>
</comment>
<name>A0A2W5T9P3_9BACT</name>
<dbReference type="InterPro" id="IPR007197">
    <property type="entry name" value="rSAM"/>
</dbReference>
<evidence type="ECO:0000256" key="5">
    <source>
        <dbReference type="ARBA" id="ARBA00023014"/>
    </source>
</evidence>
<keyword evidence="5" id="KW-0411">Iron-sulfur</keyword>
<dbReference type="GO" id="GO:0003824">
    <property type="term" value="F:catalytic activity"/>
    <property type="evidence" value="ECO:0007669"/>
    <property type="project" value="InterPro"/>
</dbReference>
<dbReference type="GO" id="GO:0046872">
    <property type="term" value="F:metal ion binding"/>
    <property type="evidence" value="ECO:0007669"/>
    <property type="project" value="UniProtKB-KW"/>
</dbReference>
<dbReference type="PANTHER" id="PTHR43409">
    <property type="entry name" value="ANAEROBIC MAGNESIUM-PROTOPORPHYRIN IX MONOMETHYL ESTER CYCLASE-RELATED"/>
    <property type="match status" value="1"/>
</dbReference>
<evidence type="ECO:0000256" key="4">
    <source>
        <dbReference type="ARBA" id="ARBA00023004"/>
    </source>
</evidence>
<evidence type="ECO:0000256" key="2">
    <source>
        <dbReference type="ARBA" id="ARBA00022691"/>
    </source>
</evidence>
<keyword evidence="3" id="KW-0479">Metal-binding</keyword>
<dbReference type="GO" id="GO:0031419">
    <property type="term" value="F:cobalamin binding"/>
    <property type="evidence" value="ECO:0007669"/>
    <property type="project" value="InterPro"/>
</dbReference>
<dbReference type="Pfam" id="PF02310">
    <property type="entry name" value="B12-binding"/>
    <property type="match status" value="1"/>
</dbReference>
<dbReference type="PROSITE" id="PS51332">
    <property type="entry name" value="B12_BINDING"/>
    <property type="match status" value="1"/>
</dbReference>
<comment type="caution">
    <text evidence="7">The sequence shown here is derived from an EMBL/GenBank/DDBJ whole genome shotgun (WGS) entry which is preliminary data.</text>
</comment>
<organism evidence="7 8">
    <name type="scientific">Archangium gephyra</name>
    <dbReference type="NCBI Taxonomy" id="48"/>
    <lineage>
        <taxon>Bacteria</taxon>
        <taxon>Pseudomonadati</taxon>
        <taxon>Myxococcota</taxon>
        <taxon>Myxococcia</taxon>
        <taxon>Myxococcales</taxon>
        <taxon>Cystobacterineae</taxon>
        <taxon>Archangiaceae</taxon>
        <taxon>Archangium</taxon>
    </lineage>
</organism>
<dbReference type="Gene3D" id="3.40.50.280">
    <property type="entry name" value="Cobalamin-binding domain"/>
    <property type="match status" value="1"/>
</dbReference>
<dbReference type="InterPro" id="IPR006158">
    <property type="entry name" value="Cobalamin-bd"/>
</dbReference>
<gene>
    <name evidence="7" type="ORF">DI536_22935</name>
</gene>
<dbReference type="SFLD" id="SFLDS00029">
    <property type="entry name" value="Radical_SAM"/>
    <property type="match status" value="1"/>
</dbReference>
<reference evidence="7 8" key="1">
    <citation type="submission" date="2017-08" db="EMBL/GenBank/DDBJ databases">
        <title>Infants hospitalized years apart are colonized by the same room-sourced microbial strains.</title>
        <authorList>
            <person name="Brooks B."/>
            <person name="Olm M.R."/>
            <person name="Firek B.A."/>
            <person name="Baker R."/>
            <person name="Thomas B.C."/>
            <person name="Morowitz M.J."/>
            <person name="Banfield J.F."/>
        </authorList>
    </citation>
    <scope>NUCLEOTIDE SEQUENCE [LARGE SCALE GENOMIC DNA]</scope>
    <source>
        <strain evidence="7">S2_003_000_R2_14</strain>
    </source>
</reference>
<accession>A0A2W5T9P3</accession>
<proteinExistence type="predicted"/>
<dbReference type="SFLD" id="SFLDG01082">
    <property type="entry name" value="B12-binding_domain_containing"/>
    <property type="match status" value="1"/>
</dbReference>
<sequence>MPRPLSPVLLLGGGAGEATCGILYLASHLRRHGIEAYVRLWDGDEDEAAVEKSIEQLINRVKPKLIGLSLKWFHHAARTLIIARTIRRVAPDVHITVGGNSASFWWKELLAYDCFDSVILGDGEVPLTSLARGDLASPNVLRRGTNSRGEMTYIQSPKSDEIHYSHFRELFLSELDLASYSGWVQPGKGCSENCLYCSGTRGMQKASFGRAKPFLRSAEAVHADHLQIVDHTWQLRYDFAGSTAKFLEQTWGALDFSRHSVTYFLWGVPPPELASTLSRRFQKIYMVLDIGCFSEAQRLDTMSRGLLKPCPTNDELMQVIERCQSFPNIELEVSGIAGLPYSTRERLGEERELVERVLQMGCSVGYQRLQAQPGALVTEHPDRFGMVTQARTFAEFLDYFEQVDPSTVTVPMIHYADEAFEAEVQATSDACDELVFAAAEAKQHVNLKGNTRLLNRAADTREVSLGDWLGSHRAPAKVAKEVVTVVRSSTGNGLSCAPTVQHKKFSDPLLQQGDEARALLDVLSAFEKAKTVDAVVKELKPKLPPDVSREVIEYLAVGRFLQPTE</sequence>
<keyword evidence="4" id="KW-0408">Iron</keyword>
<evidence type="ECO:0000256" key="1">
    <source>
        <dbReference type="ARBA" id="ARBA00001966"/>
    </source>
</evidence>
<evidence type="ECO:0000313" key="7">
    <source>
        <dbReference type="EMBL" id="PZR09176.1"/>
    </source>
</evidence>
<dbReference type="GO" id="GO:0051536">
    <property type="term" value="F:iron-sulfur cluster binding"/>
    <property type="evidence" value="ECO:0007669"/>
    <property type="project" value="UniProtKB-KW"/>
</dbReference>
<dbReference type="EMBL" id="QFQP01000022">
    <property type="protein sequence ID" value="PZR09176.1"/>
    <property type="molecule type" value="Genomic_DNA"/>
</dbReference>
<evidence type="ECO:0000313" key="8">
    <source>
        <dbReference type="Proteomes" id="UP000249061"/>
    </source>
</evidence>
<feature type="domain" description="B12-binding" evidence="6">
    <location>
        <begin position="4"/>
        <end position="141"/>
    </location>
</feature>
<evidence type="ECO:0000259" key="6">
    <source>
        <dbReference type="PROSITE" id="PS51332"/>
    </source>
</evidence>
<evidence type="ECO:0000256" key="3">
    <source>
        <dbReference type="ARBA" id="ARBA00022723"/>
    </source>
</evidence>
<dbReference type="AlphaFoldDB" id="A0A2W5T9P3"/>
<protein>
    <submittedName>
        <fullName evidence="7">Cobalamin-binding protein</fullName>
    </submittedName>
</protein>
<dbReference type="Proteomes" id="UP000249061">
    <property type="component" value="Unassembled WGS sequence"/>
</dbReference>